<dbReference type="Pfam" id="PF03929">
    <property type="entry name" value="PepSY_TM"/>
    <property type="match status" value="1"/>
</dbReference>
<keyword evidence="1" id="KW-1133">Transmembrane helix</keyword>
<evidence type="ECO:0000313" key="2">
    <source>
        <dbReference type="EMBL" id="MRX64048.1"/>
    </source>
</evidence>
<dbReference type="RefSeq" id="WP_154365488.1">
    <property type="nucleotide sequence ID" value="NZ_WKJH01000004.1"/>
</dbReference>
<evidence type="ECO:0000313" key="3">
    <source>
        <dbReference type="Proteomes" id="UP000443153"/>
    </source>
</evidence>
<keyword evidence="1" id="KW-0812">Transmembrane</keyword>
<keyword evidence="1" id="KW-0472">Membrane</keyword>
<proteinExistence type="predicted"/>
<dbReference type="InterPro" id="IPR005625">
    <property type="entry name" value="PepSY-ass_TM"/>
</dbReference>
<organism evidence="2 3">
    <name type="scientific">Maribacter luteus</name>
    <dbReference type="NCBI Taxonomy" id="2594478"/>
    <lineage>
        <taxon>Bacteria</taxon>
        <taxon>Pseudomonadati</taxon>
        <taxon>Bacteroidota</taxon>
        <taxon>Flavobacteriia</taxon>
        <taxon>Flavobacteriales</taxon>
        <taxon>Flavobacteriaceae</taxon>
        <taxon>Maribacter</taxon>
    </lineage>
</organism>
<protein>
    <submittedName>
        <fullName evidence="2">PepSY domain-containing protein</fullName>
    </submittedName>
</protein>
<accession>A0A6I2MJZ7</accession>
<feature type="transmembrane region" description="Helical" evidence="1">
    <location>
        <begin position="199"/>
        <end position="220"/>
    </location>
</feature>
<name>A0A6I2MJZ7_9FLAO</name>
<dbReference type="PANTHER" id="PTHR34219">
    <property type="entry name" value="IRON-REGULATED INNER MEMBRANE PROTEIN-RELATED"/>
    <property type="match status" value="1"/>
</dbReference>
<gene>
    <name evidence="2" type="ORF">GJ691_07685</name>
</gene>
<dbReference type="OrthoDB" id="111691at2"/>
<dbReference type="EMBL" id="WKJH01000004">
    <property type="protein sequence ID" value="MRX64048.1"/>
    <property type="molecule type" value="Genomic_DNA"/>
</dbReference>
<evidence type="ECO:0000256" key="1">
    <source>
        <dbReference type="SAM" id="Phobius"/>
    </source>
</evidence>
<dbReference type="Proteomes" id="UP000443153">
    <property type="component" value="Unassembled WGS sequence"/>
</dbReference>
<reference evidence="2 3" key="1">
    <citation type="submission" date="2019-11" db="EMBL/GenBank/DDBJ databases">
        <title>Maribacter lutea sp. nov., a marine bacterium isolated from intertidal sand.</title>
        <authorList>
            <person name="Liu A."/>
        </authorList>
    </citation>
    <scope>NUCLEOTIDE SEQUENCE [LARGE SCALE GENOMIC DNA]</scope>
    <source>
        <strain evidence="2 3">RZ05</strain>
    </source>
</reference>
<dbReference type="AlphaFoldDB" id="A0A6I2MJZ7"/>
<feature type="transmembrane region" description="Helical" evidence="1">
    <location>
        <begin position="147"/>
        <end position="168"/>
    </location>
</feature>
<keyword evidence="3" id="KW-1185">Reference proteome</keyword>
<comment type="caution">
    <text evidence="2">The sequence shown here is derived from an EMBL/GenBank/DDBJ whole genome shotgun (WGS) entry which is preliminary data.</text>
</comment>
<feature type="transmembrane region" description="Helical" evidence="1">
    <location>
        <begin position="345"/>
        <end position="365"/>
    </location>
</feature>
<sequence>MKNKKFSIRKFINDIHLWLGLGSGIILFLVCLSGTILAFEHEIKDFFAEEVHVEVGTAKHSVENLSKLLEESDQGFVTGVTLPDIETEPYVFTVKKDPKERRGSQIMVDPFTANMHTIKKSGADVFLMSMFRLHRWLLLDIPVGRPIVGVATIIFLVLSISGIVLWFPRKFKWKQFKRGFTIKTSANWKRISHDIHNTLGFYSCVFLVIMCITGLCWSFDGYREGLGNLMGAPIFDRSGPKIETGALSKSENITIDQAIALANEKLDYEGELSVSLPNKKNNYYSFRKYNNNNWSPVTADRLYMDTGGEILFVDVFQDKPMNVKIASLIRPIHTGEVLGMFSKTLYFLACLIGTSLPITGTLIWWNKLKQKRKRKLGNPLV</sequence>
<feature type="transmembrane region" description="Helical" evidence="1">
    <location>
        <begin position="15"/>
        <end position="39"/>
    </location>
</feature>